<comment type="caution">
    <text evidence="3">The sequence shown here is derived from an EMBL/GenBank/DDBJ whole genome shotgun (WGS) entry which is preliminary data.</text>
</comment>
<feature type="signal peptide" evidence="2">
    <location>
        <begin position="1"/>
        <end position="28"/>
    </location>
</feature>
<name>A0A7W3TBB1_9ACTN</name>
<dbReference type="AlphaFoldDB" id="A0A7W3TBB1"/>
<dbReference type="Proteomes" id="UP000538929">
    <property type="component" value="Unassembled WGS sequence"/>
</dbReference>
<evidence type="ECO:0000313" key="4">
    <source>
        <dbReference type="Proteomes" id="UP000538929"/>
    </source>
</evidence>
<evidence type="ECO:0000256" key="1">
    <source>
        <dbReference type="SAM" id="MobiDB-lite"/>
    </source>
</evidence>
<keyword evidence="2" id="KW-0732">Signal</keyword>
<proteinExistence type="predicted"/>
<feature type="chain" id="PRO_5039422541" description="Lipoprotein" evidence="2">
    <location>
        <begin position="29"/>
        <end position="218"/>
    </location>
</feature>
<keyword evidence="4" id="KW-1185">Reference proteome</keyword>
<organism evidence="3 4">
    <name type="scientific">Streptomyces alkaliphilus</name>
    <dbReference type="NCBI Taxonomy" id="1472722"/>
    <lineage>
        <taxon>Bacteria</taxon>
        <taxon>Bacillati</taxon>
        <taxon>Actinomycetota</taxon>
        <taxon>Actinomycetes</taxon>
        <taxon>Kitasatosporales</taxon>
        <taxon>Streptomycetaceae</taxon>
        <taxon>Streptomyces</taxon>
    </lineage>
</organism>
<sequence length="218" mass="22319">MRHITRTLWGAAASGVVLLLGAASCSSGDGSAGDGGKDSADSAEASTGNAGGSSADSTPRLPDGDIEAWAATMHAIHGIEWKREGEPAGSGDHLVWEGSVPVGYDPADHMPEGGAAAGEMPSEAEYRVTAHTDVDGRPLTFRCEARQLPAHHIPMPKGFLGDCATAAGLEGVLPEEVGGWLSLDGNRDGPVKGTVIGGAELELRDDGYGIRLTVRPAE</sequence>
<evidence type="ECO:0008006" key="5">
    <source>
        <dbReference type="Google" id="ProtNLM"/>
    </source>
</evidence>
<evidence type="ECO:0000256" key="2">
    <source>
        <dbReference type="SAM" id="SignalP"/>
    </source>
</evidence>
<dbReference type="EMBL" id="VKHT01000114">
    <property type="protein sequence ID" value="MBB0243738.1"/>
    <property type="molecule type" value="Genomic_DNA"/>
</dbReference>
<evidence type="ECO:0000313" key="3">
    <source>
        <dbReference type="EMBL" id="MBB0243738.1"/>
    </source>
</evidence>
<reference evidence="4" key="1">
    <citation type="submission" date="2019-10" db="EMBL/GenBank/DDBJ databases">
        <title>Streptomyces sp. nov., a novel actinobacterium isolated from alkaline environment.</title>
        <authorList>
            <person name="Golinska P."/>
        </authorList>
    </citation>
    <scope>NUCLEOTIDE SEQUENCE [LARGE SCALE GENOMIC DNA]</scope>
    <source>
        <strain evidence="4">DSM 42118</strain>
    </source>
</reference>
<dbReference type="PROSITE" id="PS51257">
    <property type="entry name" value="PROKAR_LIPOPROTEIN"/>
    <property type="match status" value="1"/>
</dbReference>
<accession>A0A7W3TBB1</accession>
<protein>
    <recommendedName>
        <fullName evidence="5">Lipoprotein</fullName>
    </recommendedName>
</protein>
<dbReference type="RefSeq" id="WP_182605370.1">
    <property type="nucleotide sequence ID" value="NZ_VKHT01000114.1"/>
</dbReference>
<gene>
    <name evidence="3" type="ORF">FNQ90_06340</name>
</gene>
<feature type="region of interest" description="Disordered" evidence="1">
    <location>
        <begin position="27"/>
        <end position="64"/>
    </location>
</feature>